<organism evidence="1 2">
    <name type="scientific">Burkholderia phage Musica</name>
    <dbReference type="NCBI Taxonomy" id="2924903"/>
    <lineage>
        <taxon>Viruses</taxon>
        <taxon>Duplodnaviria</taxon>
        <taxon>Heunggongvirae</taxon>
        <taxon>Uroviricota</taxon>
        <taxon>Caudoviricetes</taxon>
        <taxon>Peduoviridae</taxon>
        <taxon>Kayeltresvirus</taxon>
        <taxon>Kayeltresvirus musica</taxon>
    </lineage>
</organism>
<accession>A0AAE9K4R8</accession>
<keyword evidence="2" id="KW-1185">Reference proteome</keyword>
<dbReference type="Proteomes" id="UP000831589">
    <property type="component" value="Segment"/>
</dbReference>
<sequence length="36" mass="3896">MYNSVRRGALNRFTTAIVTTVKLQFGELGVGPIDLG</sequence>
<reference evidence="1" key="1">
    <citation type="submission" date="2022-02" db="EMBL/GenBank/DDBJ databases">
        <title>Complete genome sequence of Burkholderia cenocepacia phage Musica.</title>
        <authorList>
            <person name="Le T."/>
            <person name="Yao G."/>
            <person name="Liu M."/>
            <person name="Gonzalez C."/>
        </authorList>
    </citation>
    <scope>NUCLEOTIDE SEQUENCE</scope>
</reference>
<proteinExistence type="predicted"/>
<evidence type="ECO:0000313" key="2">
    <source>
        <dbReference type="Proteomes" id="UP000831589"/>
    </source>
</evidence>
<evidence type="ECO:0000313" key="1">
    <source>
        <dbReference type="EMBL" id="UNY41703.1"/>
    </source>
</evidence>
<dbReference type="EMBL" id="OM638608">
    <property type="protein sequence ID" value="UNY41703.1"/>
    <property type="molecule type" value="Genomic_DNA"/>
</dbReference>
<protein>
    <submittedName>
        <fullName evidence="1">Uncharacterized protein</fullName>
    </submittedName>
</protein>
<name>A0AAE9K4R8_9CAUD</name>
<gene>
    <name evidence="1" type="ORF">CPT_Musica_044</name>
</gene>